<dbReference type="VEuPathDB" id="FungiDB:ACJ73_03896"/>
<sequence length="597" mass="64960">MSSLIERWRAGDQLDANNVRLPHSTRKTTPVERRLAEPAGLRKPRMKDRSTQQAANRAANRAAAINDQLQREGEHLGPAPSSRIGESSGVDVSATQAADQYRVDKHAEGRVVDTPVREGCDEGPVAEPAAPTQGLPGHANGTPAENSTAPLSNRQDVQQETARTQSGEARATDIRPPTAEDDGKVTENVLDELLDEMLAGEAKQRDIGEYETQECVRWGREHGDLDEAVRIEAEKYVAQERATALAQLQNQIGGRVDEQGSDSTQREAGAPIDGASRPVTHLDLPSLIAAWRERGTHRRDKPAGIRKSWMKDKEAGKAANRAGRKPSPSTNISETHVTGPDQSGNSAERQVADVPVQEVPTEGNTSAGPFSRLRDVEHEAVQGPSEEAATTVFPPALGDGDQGRAGGSVVEAERVESESNADHPGPVEPTRPEARAEAAHIRFNLSAENKEYNFKELNRSTLTDPGGDPTNVADSEPWPPAVPLPSIRANPEPVSSDGKVSITFHIYERSQWRVADVLSVDPSAPSGLQTTVWRYKRREIFVYDMRLRMVSVSSSFRAATSDGANVLLLNPKEAKAQMDPARLIEPPSRLRKKSRRN</sequence>
<protein>
    <submittedName>
        <fullName evidence="2">Uncharacterized protein</fullName>
    </submittedName>
</protein>
<accession>A0A1J9RAP8</accession>
<feature type="compositionally biased region" description="Basic and acidic residues" evidence="1">
    <location>
        <begin position="101"/>
        <end position="120"/>
    </location>
</feature>
<evidence type="ECO:0000313" key="3">
    <source>
        <dbReference type="Proteomes" id="UP000242791"/>
    </source>
</evidence>
<feature type="region of interest" description="Disordered" evidence="1">
    <location>
        <begin position="252"/>
        <end position="433"/>
    </location>
</feature>
<gene>
    <name evidence="2" type="ORF">ACJ73_03896</name>
</gene>
<evidence type="ECO:0000256" key="1">
    <source>
        <dbReference type="SAM" id="MobiDB-lite"/>
    </source>
</evidence>
<dbReference type="STRING" id="1658174.A0A1J9RAP8"/>
<dbReference type="Proteomes" id="UP000242791">
    <property type="component" value="Unassembled WGS sequence"/>
</dbReference>
<dbReference type="OrthoDB" id="4227485at2759"/>
<dbReference type="EMBL" id="LGTZ01000499">
    <property type="protein sequence ID" value="OJD24741.1"/>
    <property type="molecule type" value="Genomic_DNA"/>
</dbReference>
<feature type="compositionally biased region" description="Low complexity" evidence="1">
    <location>
        <begin position="54"/>
        <end position="64"/>
    </location>
</feature>
<feature type="compositionally biased region" description="Basic and acidic residues" evidence="1">
    <location>
        <begin position="411"/>
        <end position="421"/>
    </location>
</feature>
<evidence type="ECO:0000313" key="2">
    <source>
        <dbReference type="EMBL" id="OJD24741.1"/>
    </source>
</evidence>
<feature type="compositionally biased region" description="Polar residues" evidence="1">
    <location>
        <begin position="327"/>
        <end position="348"/>
    </location>
</feature>
<keyword evidence="3" id="KW-1185">Reference proteome</keyword>
<feature type="compositionally biased region" description="Polar residues" evidence="1">
    <location>
        <begin position="143"/>
        <end position="167"/>
    </location>
</feature>
<proteinExistence type="predicted"/>
<feature type="region of interest" description="Disordered" evidence="1">
    <location>
        <begin position="1"/>
        <end position="185"/>
    </location>
</feature>
<reference evidence="2 3" key="1">
    <citation type="submission" date="2015-08" db="EMBL/GenBank/DDBJ databases">
        <title>Emmonsia species relationships and genome sequence.</title>
        <authorList>
            <person name="Cuomo C.A."/>
            <person name="Schwartz I.S."/>
            <person name="Kenyon C."/>
            <person name="De Hoog G.S."/>
            <person name="Govender N.P."/>
            <person name="Botha A."/>
            <person name="Moreno L."/>
            <person name="De Vries M."/>
            <person name="Munoz J.F."/>
            <person name="Stielow J.B."/>
        </authorList>
    </citation>
    <scope>NUCLEOTIDE SEQUENCE [LARGE SCALE GENOMIC DNA]</scope>
    <source>
        <strain evidence="2 3">EI222</strain>
    </source>
</reference>
<organism evidence="2 3">
    <name type="scientific">Blastomyces percursus</name>
    <dbReference type="NCBI Taxonomy" id="1658174"/>
    <lineage>
        <taxon>Eukaryota</taxon>
        <taxon>Fungi</taxon>
        <taxon>Dikarya</taxon>
        <taxon>Ascomycota</taxon>
        <taxon>Pezizomycotina</taxon>
        <taxon>Eurotiomycetes</taxon>
        <taxon>Eurotiomycetidae</taxon>
        <taxon>Onygenales</taxon>
        <taxon>Ajellomycetaceae</taxon>
        <taxon>Blastomyces</taxon>
    </lineage>
</organism>
<feature type="region of interest" description="Disordered" evidence="1">
    <location>
        <begin position="578"/>
        <end position="597"/>
    </location>
</feature>
<dbReference type="AlphaFoldDB" id="A0A1J9RAP8"/>
<feature type="region of interest" description="Disordered" evidence="1">
    <location>
        <begin position="459"/>
        <end position="495"/>
    </location>
</feature>
<feature type="compositionally biased region" description="Basic and acidic residues" evidence="1">
    <location>
        <begin position="1"/>
        <end position="12"/>
    </location>
</feature>
<name>A0A1J9RAP8_9EURO</name>
<comment type="caution">
    <text evidence="2">The sequence shown here is derived from an EMBL/GenBank/DDBJ whole genome shotgun (WGS) entry which is preliminary data.</text>
</comment>